<keyword evidence="2" id="KW-1185">Reference proteome</keyword>
<name>A0A8J3SQT7_9ACTN</name>
<dbReference type="RefSeq" id="WP_204069054.1">
    <property type="nucleotide sequence ID" value="NZ_BOOJ01000076.1"/>
</dbReference>
<dbReference type="Proteomes" id="UP000619788">
    <property type="component" value="Unassembled WGS sequence"/>
</dbReference>
<proteinExistence type="predicted"/>
<accession>A0A8J3SQT7</accession>
<organism evidence="1 2">
    <name type="scientific">Planobispora siamensis</name>
    <dbReference type="NCBI Taxonomy" id="936338"/>
    <lineage>
        <taxon>Bacteria</taxon>
        <taxon>Bacillati</taxon>
        <taxon>Actinomycetota</taxon>
        <taxon>Actinomycetes</taxon>
        <taxon>Streptosporangiales</taxon>
        <taxon>Streptosporangiaceae</taxon>
        <taxon>Planobispora</taxon>
    </lineage>
</organism>
<protein>
    <submittedName>
        <fullName evidence="1">Uncharacterized protein</fullName>
    </submittedName>
</protein>
<dbReference type="AlphaFoldDB" id="A0A8J3SQT7"/>
<evidence type="ECO:0000313" key="2">
    <source>
        <dbReference type="Proteomes" id="UP000619788"/>
    </source>
</evidence>
<comment type="caution">
    <text evidence="1">The sequence shown here is derived from an EMBL/GenBank/DDBJ whole genome shotgun (WGS) entry which is preliminary data.</text>
</comment>
<sequence>MPRFDALPAPVQEDCIRLLEAGLQAASAGWTRRSGVPVLTVTLYGASETRVRRARYADYAFGDPWDPMDPVEMSAHPLLAEARGGALVYGDRVHLRHSGRRLRSALSTLGVWAPPDPDRAVKIQVVHRAVGPDSADPAIFKFRITGSGPGPARLRYAESPRQILGVLEQPVALRLHHRPGDTVKLTPA</sequence>
<evidence type="ECO:0000313" key="1">
    <source>
        <dbReference type="EMBL" id="GIH97030.1"/>
    </source>
</evidence>
<gene>
    <name evidence="1" type="ORF">Psi01_76600</name>
</gene>
<dbReference type="EMBL" id="BOOJ01000076">
    <property type="protein sequence ID" value="GIH97030.1"/>
    <property type="molecule type" value="Genomic_DNA"/>
</dbReference>
<reference evidence="1 2" key="1">
    <citation type="submission" date="2021-01" db="EMBL/GenBank/DDBJ databases">
        <title>Whole genome shotgun sequence of Planobispora siamensis NBRC 107568.</title>
        <authorList>
            <person name="Komaki H."/>
            <person name="Tamura T."/>
        </authorList>
    </citation>
    <scope>NUCLEOTIDE SEQUENCE [LARGE SCALE GENOMIC DNA]</scope>
    <source>
        <strain evidence="1 2">NBRC 107568</strain>
    </source>
</reference>